<feature type="domain" description="Mechanosensitive ion channel MscS C-terminal" evidence="9">
    <location>
        <begin position="239"/>
        <end position="321"/>
    </location>
</feature>
<evidence type="ECO:0000256" key="6">
    <source>
        <dbReference type="ARBA" id="ARBA00023136"/>
    </source>
</evidence>
<evidence type="ECO:0000256" key="4">
    <source>
        <dbReference type="ARBA" id="ARBA00022692"/>
    </source>
</evidence>
<dbReference type="AlphaFoldDB" id="A0A2S7U248"/>
<comment type="similarity">
    <text evidence="2">Belongs to the MscS (TC 1.A.23) family.</text>
</comment>
<feature type="domain" description="Mechanosensitive ion channel MscS" evidence="8">
    <location>
        <begin position="166"/>
        <end position="232"/>
    </location>
</feature>
<keyword evidence="3" id="KW-1003">Cell membrane</keyword>
<dbReference type="InterPro" id="IPR023408">
    <property type="entry name" value="MscS_beta-dom_sf"/>
</dbReference>
<dbReference type="Proteomes" id="UP000239907">
    <property type="component" value="Unassembled WGS sequence"/>
</dbReference>
<dbReference type="EMBL" id="MQWA01000001">
    <property type="protein sequence ID" value="PQJ28521.1"/>
    <property type="molecule type" value="Genomic_DNA"/>
</dbReference>
<accession>A0A2S7U248</accession>
<feature type="transmembrane region" description="Helical" evidence="7">
    <location>
        <begin position="76"/>
        <end position="96"/>
    </location>
</feature>
<evidence type="ECO:0000256" key="7">
    <source>
        <dbReference type="SAM" id="Phobius"/>
    </source>
</evidence>
<evidence type="ECO:0000259" key="8">
    <source>
        <dbReference type="Pfam" id="PF00924"/>
    </source>
</evidence>
<evidence type="ECO:0000259" key="9">
    <source>
        <dbReference type="Pfam" id="PF21082"/>
    </source>
</evidence>
<comment type="caution">
    <text evidence="10">The sequence shown here is derived from an EMBL/GenBank/DDBJ whole genome shotgun (WGS) entry which is preliminary data.</text>
</comment>
<dbReference type="SUPFAM" id="SSF82689">
    <property type="entry name" value="Mechanosensitive channel protein MscS (YggB), C-terminal domain"/>
    <property type="match status" value="1"/>
</dbReference>
<feature type="transmembrane region" description="Helical" evidence="7">
    <location>
        <begin position="150"/>
        <end position="172"/>
    </location>
</feature>
<dbReference type="SUPFAM" id="SSF82861">
    <property type="entry name" value="Mechanosensitive channel protein MscS (YggB), transmembrane region"/>
    <property type="match status" value="1"/>
</dbReference>
<keyword evidence="5 7" id="KW-1133">Transmembrane helix</keyword>
<name>A0A2S7U248_9BACT</name>
<dbReference type="Gene3D" id="2.30.30.60">
    <property type="match status" value="1"/>
</dbReference>
<comment type="subcellular location">
    <subcellularLocation>
        <location evidence="1">Cell membrane</location>
        <topology evidence="1">Multi-pass membrane protein</topology>
    </subcellularLocation>
</comment>
<evidence type="ECO:0000256" key="1">
    <source>
        <dbReference type="ARBA" id="ARBA00004651"/>
    </source>
</evidence>
<dbReference type="PANTHER" id="PTHR30221">
    <property type="entry name" value="SMALL-CONDUCTANCE MECHANOSENSITIVE CHANNEL"/>
    <property type="match status" value="1"/>
</dbReference>
<dbReference type="GO" id="GO:0008381">
    <property type="term" value="F:mechanosensitive monoatomic ion channel activity"/>
    <property type="evidence" value="ECO:0007669"/>
    <property type="project" value="InterPro"/>
</dbReference>
<dbReference type="Pfam" id="PF21082">
    <property type="entry name" value="MS_channel_3rd"/>
    <property type="match status" value="1"/>
</dbReference>
<reference evidence="10 11" key="1">
    <citation type="submission" date="2016-12" db="EMBL/GenBank/DDBJ databases">
        <title>Study of bacterial adaptation to deep sea.</title>
        <authorList>
            <person name="Song J."/>
            <person name="Yoshizawa S."/>
            <person name="Kogure K."/>
        </authorList>
    </citation>
    <scope>NUCLEOTIDE SEQUENCE [LARGE SCALE GENOMIC DNA]</scope>
    <source>
        <strain evidence="10 11">SAORIC-165</strain>
    </source>
</reference>
<evidence type="ECO:0000313" key="10">
    <source>
        <dbReference type="EMBL" id="PQJ28521.1"/>
    </source>
</evidence>
<sequence length="335" mass="37041">MAQFEALVKESHGKELEISERLKVVLVELEAKGGDVKEAQAYINSAMDVSAELDSTGKVQYVIGIFSLWFMDREGGIVFAGRLGVAAAVMLGFWFLSRLSKRLVKKAFVKNQKGSRIMRNFTIRSIGWVVMTIGIMVALSTLGVEVGPMMAALGAGGFIIGFALQDTIANFASGMMIMVYRPFDEGDFVEISGISGKVEKMSLVSTTLLTLDNKELIIPNKKAWGETITNYSGRDVRRVDLVFGIGYTDDIEKTIRVLRALSVEHALVLEDPGTTVGVHSLGDSSVNIFLRPWSKTEDYWDVHWDLTKAAKQKFDDEGISIPFPQRDVHVQQIHA</sequence>
<dbReference type="InterPro" id="IPR045275">
    <property type="entry name" value="MscS_archaea/bacteria_type"/>
</dbReference>
<feature type="transmembrane region" description="Helical" evidence="7">
    <location>
        <begin position="126"/>
        <end position="144"/>
    </location>
</feature>
<proteinExistence type="inferred from homology"/>
<dbReference type="InterPro" id="IPR049278">
    <property type="entry name" value="MS_channel_C"/>
</dbReference>
<dbReference type="Gene3D" id="1.10.287.1260">
    <property type="match status" value="1"/>
</dbReference>
<dbReference type="Pfam" id="PF00924">
    <property type="entry name" value="MS_channel_2nd"/>
    <property type="match status" value="1"/>
</dbReference>
<gene>
    <name evidence="10" type="ORF">BSZ32_08365</name>
</gene>
<dbReference type="InterPro" id="IPR011066">
    <property type="entry name" value="MscS_channel_C_sf"/>
</dbReference>
<dbReference type="InterPro" id="IPR006685">
    <property type="entry name" value="MscS_channel_2nd"/>
</dbReference>
<dbReference type="InterPro" id="IPR011014">
    <property type="entry name" value="MscS_channel_TM-2"/>
</dbReference>
<protein>
    <recommendedName>
        <fullName evidence="12">Mechanosensitive ion channel protein MscS</fullName>
    </recommendedName>
</protein>
<keyword evidence="6 7" id="KW-0472">Membrane</keyword>
<dbReference type="PANTHER" id="PTHR30221:SF1">
    <property type="entry name" value="SMALL-CONDUCTANCE MECHANOSENSITIVE CHANNEL"/>
    <property type="match status" value="1"/>
</dbReference>
<evidence type="ECO:0000256" key="3">
    <source>
        <dbReference type="ARBA" id="ARBA00022475"/>
    </source>
</evidence>
<dbReference type="InterPro" id="IPR010920">
    <property type="entry name" value="LSM_dom_sf"/>
</dbReference>
<evidence type="ECO:0008006" key="12">
    <source>
        <dbReference type="Google" id="ProtNLM"/>
    </source>
</evidence>
<dbReference type="GO" id="GO:0005886">
    <property type="term" value="C:plasma membrane"/>
    <property type="evidence" value="ECO:0007669"/>
    <property type="project" value="UniProtKB-SubCell"/>
</dbReference>
<dbReference type="SUPFAM" id="SSF50182">
    <property type="entry name" value="Sm-like ribonucleoproteins"/>
    <property type="match status" value="1"/>
</dbReference>
<dbReference type="Gene3D" id="3.30.70.100">
    <property type="match status" value="1"/>
</dbReference>
<evidence type="ECO:0000313" key="11">
    <source>
        <dbReference type="Proteomes" id="UP000239907"/>
    </source>
</evidence>
<evidence type="ECO:0000256" key="2">
    <source>
        <dbReference type="ARBA" id="ARBA00008017"/>
    </source>
</evidence>
<keyword evidence="11" id="KW-1185">Reference proteome</keyword>
<evidence type="ECO:0000256" key="5">
    <source>
        <dbReference type="ARBA" id="ARBA00022989"/>
    </source>
</evidence>
<organism evidence="10 11">
    <name type="scientific">Rubritalea profundi</name>
    <dbReference type="NCBI Taxonomy" id="1658618"/>
    <lineage>
        <taxon>Bacteria</taxon>
        <taxon>Pseudomonadati</taxon>
        <taxon>Verrucomicrobiota</taxon>
        <taxon>Verrucomicrobiia</taxon>
        <taxon>Verrucomicrobiales</taxon>
        <taxon>Rubritaleaceae</taxon>
        <taxon>Rubritalea</taxon>
    </lineage>
</organism>
<keyword evidence="4 7" id="KW-0812">Transmembrane</keyword>